<evidence type="ECO:0000256" key="4">
    <source>
        <dbReference type="ARBA" id="ARBA00023186"/>
    </source>
</evidence>
<keyword evidence="2 6" id="KW-0547">Nucleotide-binding</keyword>
<dbReference type="Pfam" id="PF17871">
    <property type="entry name" value="AAA_lid_9"/>
    <property type="match status" value="1"/>
</dbReference>
<dbReference type="InterPro" id="IPR004176">
    <property type="entry name" value="Clp_R_N"/>
</dbReference>
<keyword evidence="4 6" id="KW-0143">Chaperone</keyword>
<feature type="region of interest" description="Disordered" evidence="8">
    <location>
        <begin position="149"/>
        <end position="175"/>
    </location>
</feature>
<dbReference type="Pfam" id="PF02861">
    <property type="entry name" value="Clp_N"/>
    <property type="match status" value="1"/>
</dbReference>
<dbReference type="Pfam" id="PF07724">
    <property type="entry name" value="AAA_2"/>
    <property type="match status" value="1"/>
</dbReference>
<dbReference type="PANTHER" id="PTHR11638">
    <property type="entry name" value="ATP-DEPENDENT CLP PROTEASE"/>
    <property type="match status" value="1"/>
</dbReference>
<dbReference type="InterPro" id="IPR036628">
    <property type="entry name" value="Clp_N_dom_sf"/>
</dbReference>
<proteinExistence type="inferred from homology"/>
<dbReference type="GO" id="GO:0016887">
    <property type="term" value="F:ATP hydrolysis activity"/>
    <property type="evidence" value="ECO:0007669"/>
    <property type="project" value="InterPro"/>
</dbReference>
<dbReference type="FunFam" id="3.40.50.300:FF:000025">
    <property type="entry name" value="ATP-dependent Clp protease subunit"/>
    <property type="match status" value="1"/>
</dbReference>
<name>A0A7I8D0K2_9FIRM</name>
<protein>
    <submittedName>
        <fullName evidence="11">Negative regulator of genetic competence ClpC/MecB</fullName>
    </submittedName>
</protein>
<comment type="similarity">
    <text evidence="6">Belongs to the ClpA/ClpB family.</text>
</comment>
<evidence type="ECO:0000256" key="6">
    <source>
        <dbReference type="RuleBase" id="RU004432"/>
    </source>
</evidence>
<dbReference type="PRINTS" id="PR00300">
    <property type="entry name" value="CLPPROTEASEA"/>
</dbReference>
<dbReference type="KEGG" id="sman:C12CBH8_01040"/>
<evidence type="ECO:0000256" key="5">
    <source>
        <dbReference type="PROSITE-ProRule" id="PRU01251"/>
    </source>
</evidence>
<dbReference type="InterPro" id="IPR003593">
    <property type="entry name" value="AAA+_ATPase"/>
</dbReference>
<evidence type="ECO:0000256" key="7">
    <source>
        <dbReference type="SAM" id="Coils"/>
    </source>
</evidence>
<keyword evidence="1 5" id="KW-0677">Repeat</keyword>
<dbReference type="PANTHER" id="PTHR11638:SF18">
    <property type="entry name" value="HEAT SHOCK PROTEIN 104"/>
    <property type="match status" value="1"/>
</dbReference>
<dbReference type="Gene3D" id="4.10.860.10">
    <property type="entry name" value="UVR domain"/>
    <property type="match status" value="1"/>
</dbReference>
<feature type="coiled-coil region" evidence="7">
    <location>
        <begin position="422"/>
        <end position="468"/>
    </location>
</feature>
<dbReference type="PROSITE" id="PS51903">
    <property type="entry name" value="CLP_R"/>
    <property type="match status" value="1"/>
</dbReference>
<gene>
    <name evidence="11" type="primary">clpC</name>
    <name evidence="11" type="ORF">C12CBH8_01040</name>
</gene>
<keyword evidence="7" id="KW-0175">Coiled coil</keyword>
<dbReference type="Proteomes" id="UP000593890">
    <property type="component" value="Chromosome"/>
</dbReference>
<dbReference type="InterPro" id="IPR050130">
    <property type="entry name" value="ClpA_ClpB"/>
</dbReference>
<dbReference type="PROSITE" id="PS00871">
    <property type="entry name" value="CLPAB_2"/>
    <property type="match status" value="1"/>
</dbReference>
<dbReference type="CDD" id="cd00009">
    <property type="entry name" value="AAA"/>
    <property type="match status" value="1"/>
</dbReference>
<keyword evidence="12" id="KW-1185">Reference proteome</keyword>
<dbReference type="Gene3D" id="1.10.1780.10">
    <property type="entry name" value="Clp, N-terminal domain"/>
    <property type="match status" value="1"/>
</dbReference>
<dbReference type="Gene3D" id="1.10.8.60">
    <property type="match status" value="2"/>
</dbReference>
<evidence type="ECO:0000256" key="3">
    <source>
        <dbReference type="ARBA" id="ARBA00022840"/>
    </source>
</evidence>
<feature type="domain" description="UVR" evidence="9">
    <location>
        <begin position="426"/>
        <end position="461"/>
    </location>
</feature>
<keyword evidence="3 6" id="KW-0067">ATP-binding</keyword>
<dbReference type="GO" id="GO:0005524">
    <property type="term" value="F:ATP binding"/>
    <property type="evidence" value="ECO:0007669"/>
    <property type="project" value="UniProtKB-KW"/>
</dbReference>
<dbReference type="EMBL" id="AP023321">
    <property type="protein sequence ID" value="BCI59465.1"/>
    <property type="molecule type" value="Genomic_DNA"/>
</dbReference>
<evidence type="ECO:0000313" key="12">
    <source>
        <dbReference type="Proteomes" id="UP000593890"/>
    </source>
</evidence>
<dbReference type="SMART" id="SM00382">
    <property type="entry name" value="AAA"/>
    <property type="match status" value="2"/>
</dbReference>
<dbReference type="InterPro" id="IPR003959">
    <property type="entry name" value="ATPase_AAA_core"/>
</dbReference>
<dbReference type="AlphaFoldDB" id="A0A7I8D0K2"/>
<organism evidence="11 12">
    <name type="scientific">Solibaculum mannosilyticum</name>
    <dbReference type="NCBI Taxonomy" id="2780922"/>
    <lineage>
        <taxon>Bacteria</taxon>
        <taxon>Bacillati</taxon>
        <taxon>Bacillota</taxon>
        <taxon>Clostridia</taxon>
        <taxon>Eubacteriales</taxon>
        <taxon>Oscillospiraceae</taxon>
        <taxon>Solibaculum</taxon>
    </lineage>
</organism>
<evidence type="ECO:0000256" key="2">
    <source>
        <dbReference type="ARBA" id="ARBA00022741"/>
    </source>
</evidence>
<dbReference type="InterPro" id="IPR001270">
    <property type="entry name" value="ClpA/B"/>
</dbReference>
<dbReference type="FunFam" id="3.40.50.300:FF:000010">
    <property type="entry name" value="Chaperone clpB 1, putative"/>
    <property type="match status" value="1"/>
</dbReference>
<dbReference type="Pfam" id="PF10431">
    <property type="entry name" value="ClpB_D2-small"/>
    <property type="match status" value="1"/>
</dbReference>
<dbReference type="PROSITE" id="PS00870">
    <property type="entry name" value="CLPAB_1"/>
    <property type="match status" value="1"/>
</dbReference>
<dbReference type="InterPro" id="IPR018368">
    <property type="entry name" value="ClpA/B_CS1"/>
</dbReference>
<dbReference type="InterPro" id="IPR019489">
    <property type="entry name" value="Clp_ATPase_C"/>
</dbReference>
<feature type="domain" description="Clp R" evidence="10">
    <location>
        <begin position="5"/>
        <end position="147"/>
    </location>
</feature>
<dbReference type="Gene3D" id="3.40.50.300">
    <property type="entry name" value="P-loop containing nucleotide triphosphate hydrolases"/>
    <property type="match status" value="2"/>
</dbReference>
<evidence type="ECO:0000256" key="1">
    <source>
        <dbReference type="ARBA" id="ARBA00022737"/>
    </source>
</evidence>
<dbReference type="GO" id="GO:0005737">
    <property type="term" value="C:cytoplasm"/>
    <property type="evidence" value="ECO:0007669"/>
    <property type="project" value="TreeGrafter"/>
</dbReference>
<dbReference type="InterPro" id="IPR041546">
    <property type="entry name" value="ClpA/ClpB_AAA_lid"/>
</dbReference>
<dbReference type="InterPro" id="IPR028299">
    <property type="entry name" value="ClpA/B_CS2"/>
</dbReference>
<evidence type="ECO:0000313" key="11">
    <source>
        <dbReference type="EMBL" id="BCI59465.1"/>
    </source>
</evidence>
<evidence type="ECO:0000259" key="9">
    <source>
        <dbReference type="PROSITE" id="PS50151"/>
    </source>
</evidence>
<dbReference type="Pfam" id="PF00004">
    <property type="entry name" value="AAA"/>
    <property type="match status" value="1"/>
</dbReference>
<dbReference type="InterPro" id="IPR027417">
    <property type="entry name" value="P-loop_NTPase"/>
</dbReference>
<dbReference type="SUPFAM" id="SSF81923">
    <property type="entry name" value="Double Clp-N motif"/>
    <property type="match status" value="1"/>
</dbReference>
<evidence type="ECO:0000256" key="8">
    <source>
        <dbReference type="SAM" id="MobiDB-lite"/>
    </source>
</evidence>
<accession>A0A7I8D0K2</accession>
<sequence>MMFQFNGFTEKANEAMNLAVEAAQELGHTYVGSEHILLGLLREGTGVAASVLQEHNITAGQVEERLETVIGRGQPTSLSPNDFTPRCKRILEMAVVGARSMGHSYVGTEHLLIAIIQEGESYAVRFLSELGADPGAVLKSTAKAIGAETADTAPSRPGQHSQGKKDSKTPTLDQFGRDLTQVAKDGRLDPIIGRQKEIERVIQILSRRTKNNPVLIGEPGVGKTAIAEGLAQKIVTGEVPELLKGKRVVTLDLTGMVAGTKYRGDFEERIKNAIDEVVKAGDVILFIDELHTIIGAGAAEGAVDAANILKPSLARGELQVIGATTLEEYRKHIEKDAALERRFQPVNVPEPSQEEAVLILKGLRDKYEAHHKVKITDEAIEAAVNLSVRYISDRFLPDKAIDLIDEAASRVRLRAFTAPPDLKKMEDELKRLGEEKQSAVNAQDFERAARLRDEEKVLSDQLAEQKNQWNEQNAHTNGEVGAQEIAEIVSSWTGVPVVQLTEEEGQRLLKMEDILHQRIVGQDEAVSSVARAIRRGRVGLKDPKRPIGSFIFLGPTGVGKTELCKALAEAMFGDENAMIRLDMSEYMEKHTVSRLVGSPPGYVGYDEGGQLTEKIRRKPYSVVLFDEIEKAHPDVFNMLLQILDDGVLTDAQGRKVDFKNTVIIMTSNVGARSITDNKPLGFGSADADLKKEDARIQSDVMAELKRVFRPEFLNRVDDIIVFHQLTKEDIQNITRRMLDTLVKRVADMDIQMTYTDAAVEAIADAGFDPVYGARPLRRAIQSKIEDSLSEKMLEGKVKAGHPVVCDYRDGKFQFEYQ</sequence>
<reference evidence="12" key="1">
    <citation type="submission" date="2020-07" db="EMBL/GenBank/DDBJ databases">
        <title>Complete genome sequencing of Clostridia bacterium strain 12CBH8.</title>
        <authorList>
            <person name="Sakamoto M."/>
            <person name="Murakami T."/>
            <person name="Mori H."/>
        </authorList>
    </citation>
    <scope>NUCLEOTIDE SEQUENCE [LARGE SCALE GENOMIC DNA]</scope>
    <source>
        <strain evidence="12">12CBH8</strain>
    </source>
</reference>
<dbReference type="SUPFAM" id="SSF52540">
    <property type="entry name" value="P-loop containing nucleoside triphosphate hydrolases"/>
    <property type="match status" value="2"/>
</dbReference>
<dbReference type="CDD" id="cd19499">
    <property type="entry name" value="RecA-like_ClpB_Hsp104-like"/>
    <property type="match status" value="1"/>
</dbReference>
<evidence type="ECO:0000259" key="10">
    <source>
        <dbReference type="PROSITE" id="PS51903"/>
    </source>
</evidence>
<dbReference type="InterPro" id="IPR001943">
    <property type="entry name" value="UVR_dom"/>
</dbReference>
<dbReference type="SMART" id="SM01086">
    <property type="entry name" value="ClpB_D2-small"/>
    <property type="match status" value="1"/>
</dbReference>
<dbReference type="GO" id="GO:0034605">
    <property type="term" value="P:cellular response to heat"/>
    <property type="evidence" value="ECO:0007669"/>
    <property type="project" value="TreeGrafter"/>
</dbReference>
<dbReference type="PROSITE" id="PS50151">
    <property type="entry name" value="UVR"/>
    <property type="match status" value="1"/>
</dbReference>